<feature type="transmembrane region" description="Helical" evidence="6">
    <location>
        <begin position="259"/>
        <end position="278"/>
    </location>
</feature>
<dbReference type="InParanoid" id="A0A1Y1UJJ0"/>
<keyword evidence="4 6" id="KW-0472">Membrane</keyword>
<dbReference type="Proteomes" id="UP000193218">
    <property type="component" value="Unassembled WGS sequence"/>
</dbReference>
<keyword evidence="2 6" id="KW-0812">Transmembrane</keyword>
<evidence type="ECO:0000256" key="3">
    <source>
        <dbReference type="ARBA" id="ARBA00022989"/>
    </source>
</evidence>
<dbReference type="EMBL" id="NBSH01000004">
    <property type="protein sequence ID" value="ORX38230.1"/>
    <property type="molecule type" value="Genomic_DNA"/>
</dbReference>
<organism evidence="7 8">
    <name type="scientific">Kockovaella imperatae</name>
    <dbReference type="NCBI Taxonomy" id="4999"/>
    <lineage>
        <taxon>Eukaryota</taxon>
        <taxon>Fungi</taxon>
        <taxon>Dikarya</taxon>
        <taxon>Basidiomycota</taxon>
        <taxon>Agaricomycotina</taxon>
        <taxon>Tremellomycetes</taxon>
        <taxon>Tremellales</taxon>
        <taxon>Cuniculitremaceae</taxon>
        <taxon>Kockovaella</taxon>
    </lineage>
</organism>
<comment type="subcellular location">
    <subcellularLocation>
        <location evidence="1">Endomembrane system</location>
        <topology evidence="1">Multi-pass membrane protein</topology>
    </subcellularLocation>
</comment>
<feature type="compositionally biased region" description="Basic and acidic residues" evidence="5">
    <location>
        <begin position="29"/>
        <end position="39"/>
    </location>
</feature>
<accession>A0A1Y1UJJ0</accession>
<dbReference type="AlphaFoldDB" id="A0A1Y1UJJ0"/>
<proteinExistence type="predicted"/>
<gene>
    <name evidence="7" type="ORF">BD324DRAFT_344191</name>
</gene>
<reference evidence="7 8" key="1">
    <citation type="submission" date="2017-03" db="EMBL/GenBank/DDBJ databases">
        <title>Widespread Adenine N6-methylation of Active Genes in Fungi.</title>
        <authorList>
            <consortium name="DOE Joint Genome Institute"/>
            <person name="Mondo S.J."/>
            <person name="Dannebaum R.O."/>
            <person name="Kuo R.C."/>
            <person name="Louie K.B."/>
            <person name="Bewick A.J."/>
            <person name="Labutti K."/>
            <person name="Haridas S."/>
            <person name="Kuo A."/>
            <person name="Salamov A."/>
            <person name="Ahrendt S.R."/>
            <person name="Lau R."/>
            <person name="Bowen B.P."/>
            <person name="Lipzen A."/>
            <person name="Sullivan W."/>
            <person name="Andreopoulos W.B."/>
            <person name="Clum A."/>
            <person name="Lindquist E."/>
            <person name="Daum C."/>
            <person name="Northen T.R."/>
            <person name="Ramamoorthy G."/>
            <person name="Schmitz R.J."/>
            <person name="Gryganskyi A."/>
            <person name="Culley D."/>
            <person name="Magnuson J."/>
            <person name="James T.Y."/>
            <person name="O'Malley M.A."/>
            <person name="Stajich J.E."/>
            <person name="Spatafora J.W."/>
            <person name="Visel A."/>
            <person name="Grigoriev I.V."/>
        </authorList>
    </citation>
    <scope>NUCLEOTIDE SEQUENCE [LARGE SCALE GENOMIC DNA]</scope>
    <source>
        <strain evidence="7 8">NRRL Y-17943</strain>
    </source>
</reference>
<dbReference type="OrthoDB" id="3363151at2759"/>
<protein>
    <submittedName>
        <fullName evidence="7">Uncharacterized protein</fullName>
    </submittedName>
</protein>
<evidence type="ECO:0000313" key="7">
    <source>
        <dbReference type="EMBL" id="ORX38230.1"/>
    </source>
</evidence>
<evidence type="ECO:0000256" key="1">
    <source>
        <dbReference type="ARBA" id="ARBA00004127"/>
    </source>
</evidence>
<keyword evidence="8" id="KW-1185">Reference proteome</keyword>
<sequence length="490" mass="55154">MKRSPSLRKSRRGLAPFAPTPSRLSHSTSAHELRNRHNLDDDEEADEDEVEKLKPQDEPRTDQGIQTGSFKFSQGSSAQQTTPGRFSTPIRNRSIGTGGLPASPRTPEIHYSPFATSTPPSGLSKSTSVPFDMAANDKAARRLDVELRQKKEITPTPRKKRFVRRKPLLERIAAYPQQLADMWLLNWPPSFENISPPAHYANPIALGTHVLHWLVLAPLLRREDEPQTVLRDTSVENRWSRFDDDESSQRSNLAGWKTFIFTLLLITLTSANSIYLFTRYRTYDMQLRSVSRALRAHSSTRLIFLQGRDAPVSPHASPVSTPHAPRRDSDINDLSSNNSSKVRSSLIGTIRAIKTIIVWAYTGILAIFGHHAAGLGNGFGAGQGGDTIQRLRVWEPPDFALHFFCAYPPSAPLLSYLLAPIHPFLTPFLHLITSFLLTHLAGSYSQFVKDRMVLSAEVMREYDQRFVYRKVFAPRVDRGVGTHDGPWYDL</sequence>
<feature type="compositionally biased region" description="Basic and acidic residues" evidence="5">
    <location>
        <begin position="51"/>
        <end position="61"/>
    </location>
</feature>
<keyword evidence="3 6" id="KW-1133">Transmembrane helix</keyword>
<feature type="compositionally biased region" description="Polar residues" evidence="5">
    <location>
        <begin position="63"/>
        <end position="95"/>
    </location>
</feature>
<dbReference type="InterPro" id="IPR018819">
    <property type="entry name" value="Nur1/Mug154"/>
</dbReference>
<dbReference type="Pfam" id="PF10332">
    <property type="entry name" value="DUF2418"/>
    <property type="match status" value="1"/>
</dbReference>
<feature type="region of interest" description="Disordered" evidence="5">
    <location>
        <begin position="1"/>
        <end position="127"/>
    </location>
</feature>
<evidence type="ECO:0000256" key="2">
    <source>
        <dbReference type="ARBA" id="ARBA00022692"/>
    </source>
</evidence>
<feature type="transmembrane region" description="Helical" evidence="6">
    <location>
        <begin position="424"/>
        <end position="442"/>
    </location>
</feature>
<feature type="compositionally biased region" description="Basic residues" evidence="5">
    <location>
        <begin position="1"/>
        <end position="12"/>
    </location>
</feature>
<feature type="compositionally biased region" description="Acidic residues" evidence="5">
    <location>
        <begin position="40"/>
        <end position="50"/>
    </location>
</feature>
<feature type="compositionally biased region" description="Polar residues" evidence="5">
    <location>
        <begin position="114"/>
        <end position="127"/>
    </location>
</feature>
<evidence type="ECO:0000256" key="6">
    <source>
        <dbReference type="SAM" id="Phobius"/>
    </source>
</evidence>
<evidence type="ECO:0000256" key="5">
    <source>
        <dbReference type="SAM" id="MobiDB-lite"/>
    </source>
</evidence>
<evidence type="ECO:0000313" key="8">
    <source>
        <dbReference type="Proteomes" id="UP000193218"/>
    </source>
</evidence>
<dbReference type="PANTHER" id="PTHR28293">
    <property type="entry name" value="NUCLEAR RIM PROTEIN 1"/>
    <property type="match status" value="1"/>
</dbReference>
<name>A0A1Y1UJJ0_9TREE</name>
<evidence type="ECO:0000256" key="4">
    <source>
        <dbReference type="ARBA" id="ARBA00023136"/>
    </source>
</evidence>
<dbReference type="STRING" id="4999.A0A1Y1UJJ0"/>
<comment type="caution">
    <text evidence="7">The sequence shown here is derived from an EMBL/GenBank/DDBJ whole genome shotgun (WGS) entry which is preliminary data.</text>
</comment>
<dbReference type="GO" id="GO:0043007">
    <property type="term" value="P:maintenance of rDNA"/>
    <property type="evidence" value="ECO:0007669"/>
    <property type="project" value="TreeGrafter"/>
</dbReference>
<dbReference type="GO" id="GO:0007096">
    <property type="term" value="P:regulation of exit from mitosis"/>
    <property type="evidence" value="ECO:0007669"/>
    <property type="project" value="TreeGrafter"/>
</dbReference>
<dbReference type="PANTHER" id="PTHR28293:SF1">
    <property type="entry name" value="NUCLEAR RIM PROTEIN 1"/>
    <property type="match status" value="1"/>
</dbReference>
<dbReference type="RefSeq" id="XP_021872152.1">
    <property type="nucleotide sequence ID" value="XM_022012532.1"/>
</dbReference>
<feature type="region of interest" description="Disordered" evidence="5">
    <location>
        <begin position="311"/>
        <end position="340"/>
    </location>
</feature>
<dbReference type="GeneID" id="33554340"/>
<dbReference type="GO" id="GO:0012505">
    <property type="term" value="C:endomembrane system"/>
    <property type="evidence" value="ECO:0007669"/>
    <property type="project" value="UniProtKB-SubCell"/>
</dbReference>